<gene>
    <name evidence="9" type="ORF">GCM10007854_06860</name>
</gene>
<dbReference type="Gene3D" id="3.30.70.1400">
    <property type="entry name" value="Aminomethyltransferase beta-barrel domains"/>
    <property type="match status" value="1"/>
</dbReference>
<evidence type="ECO:0000256" key="6">
    <source>
        <dbReference type="ARBA" id="ARBA00047665"/>
    </source>
</evidence>
<comment type="caution">
    <text evidence="9">The sequence shown here is derived from an EMBL/GenBank/DDBJ whole genome shotgun (WGS) entry which is preliminary data.</text>
</comment>
<dbReference type="SUPFAM" id="SSF103025">
    <property type="entry name" value="Folate-binding domain"/>
    <property type="match status" value="1"/>
</dbReference>
<dbReference type="SUPFAM" id="SSF101790">
    <property type="entry name" value="Aminomethyltransferase beta-barrel domain"/>
    <property type="match status" value="1"/>
</dbReference>
<keyword evidence="4" id="KW-0808">Transferase</keyword>
<dbReference type="InterPro" id="IPR027266">
    <property type="entry name" value="TrmE/GcvT-like"/>
</dbReference>
<name>A0ABQ5UZD5_9PROT</name>
<dbReference type="EC" id="2.1.2.10" evidence="2"/>
<accession>A0ABQ5UZD5</accession>
<dbReference type="PIRSF" id="PIRSF006487">
    <property type="entry name" value="GcvT"/>
    <property type="match status" value="1"/>
</dbReference>
<proteinExistence type="inferred from homology"/>
<evidence type="ECO:0000313" key="9">
    <source>
        <dbReference type="EMBL" id="GLQ19731.1"/>
    </source>
</evidence>
<dbReference type="NCBIfam" id="NF010093">
    <property type="entry name" value="PRK13579.1"/>
    <property type="match status" value="1"/>
</dbReference>
<dbReference type="InterPro" id="IPR029043">
    <property type="entry name" value="GcvT/YgfZ_C"/>
</dbReference>
<evidence type="ECO:0000256" key="3">
    <source>
        <dbReference type="ARBA" id="ARBA00022576"/>
    </source>
</evidence>
<keyword evidence="10" id="KW-1185">Reference proteome</keyword>
<dbReference type="Gene3D" id="2.40.30.110">
    <property type="entry name" value="Aminomethyltransferase beta-barrel domains"/>
    <property type="match status" value="1"/>
</dbReference>
<dbReference type="InterPro" id="IPR006223">
    <property type="entry name" value="GcvT"/>
</dbReference>
<reference evidence="9" key="1">
    <citation type="journal article" date="2014" name="Int. J. Syst. Evol. Microbiol.">
        <title>Complete genome of a new Firmicutes species belonging to the dominant human colonic microbiota ('Ruminococcus bicirculans') reveals two chromosomes and a selective capacity to utilize plant glucans.</title>
        <authorList>
            <consortium name="NISC Comparative Sequencing Program"/>
            <person name="Wegmann U."/>
            <person name="Louis P."/>
            <person name="Goesmann A."/>
            <person name="Henrissat B."/>
            <person name="Duncan S.H."/>
            <person name="Flint H.J."/>
        </authorList>
    </citation>
    <scope>NUCLEOTIDE SEQUENCE</scope>
    <source>
        <strain evidence="9">NBRC 108216</strain>
    </source>
</reference>
<feature type="domain" description="GCVT N-terminal" evidence="7">
    <location>
        <begin position="10"/>
        <end position="273"/>
    </location>
</feature>
<sequence length="382" mass="41109">MADDLKQTALHDLHVDLGAKMVPFAGYAMPVQYPMGVLKEHLHTRAAAGLFDVGHMGQCFIAAEDGTFETAAQALETLVPAAIADMEPGQQRYTQLLNDEGGILDDLMVSRIDMAGHDHMLYLVVNAGCKTSDFAHLEAHLPDGVSLSIKDDMLSLVALQGPMAVEIISRLNPDITKLVFMTHGEFELQLEDGPLYAHISRSGYTGEDGVEISAKHDDMKRLVGHLLSQDGVEPIGLGARDSLRLEAGLCLYGNDIDTTTSPIEAGLIWSVQKHRRTGEGYKGAARIAQDLAVKTRRLVGLKPEGRAPARAHTEIQDMNGKSIGEVTSGGFGPSVGGPVAMGYVDIPHNKAGTTVNLMIRGKANPAKIVKLPFVPNNYFRGE</sequence>
<dbReference type="InterPro" id="IPR006222">
    <property type="entry name" value="GCVT_N"/>
</dbReference>
<protein>
    <recommendedName>
        <fullName evidence="2">aminomethyltransferase</fullName>
        <ecNumber evidence="2">2.1.2.10</ecNumber>
    </recommendedName>
    <alternativeName>
        <fullName evidence="5">Glycine cleavage system T protein</fullName>
    </alternativeName>
</protein>
<dbReference type="RefSeq" id="WP_284369637.1">
    <property type="nucleotide sequence ID" value="NZ_BSNJ01000001.1"/>
</dbReference>
<dbReference type="Pfam" id="PF08669">
    <property type="entry name" value="GCV_T_C"/>
    <property type="match status" value="1"/>
</dbReference>
<keyword evidence="3" id="KW-0032">Aminotransferase</keyword>
<dbReference type="PANTHER" id="PTHR43757">
    <property type="entry name" value="AMINOMETHYLTRANSFERASE"/>
    <property type="match status" value="1"/>
</dbReference>
<dbReference type="NCBIfam" id="TIGR00528">
    <property type="entry name" value="gcvT"/>
    <property type="match status" value="1"/>
</dbReference>
<dbReference type="Pfam" id="PF01571">
    <property type="entry name" value="GCV_T"/>
    <property type="match status" value="1"/>
</dbReference>
<evidence type="ECO:0000256" key="2">
    <source>
        <dbReference type="ARBA" id="ARBA00012616"/>
    </source>
</evidence>
<evidence type="ECO:0000259" key="7">
    <source>
        <dbReference type="Pfam" id="PF01571"/>
    </source>
</evidence>
<dbReference type="InterPro" id="IPR013977">
    <property type="entry name" value="GcvT_C"/>
</dbReference>
<comment type="catalytic activity">
    <reaction evidence="6">
        <text>N(6)-[(R)-S(8)-aminomethyldihydrolipoyl]-L-lysyl-[protein] + (6S)-5,6,7,8-tetrahydrofolate = N(6)-[(R)-dihydrolipoyl]-L-lysyl-[protein] + (6R)-5,10-methylene-5,6,7,8-tetrahydrofolate + NH4(+)</text>
        <dbReference type="Rhea" id="RHEA:16945"/>
        <dbReference type="Rhea" id="RHEA-COMP:10475"/>
        <dbReference type="Rhea" id="RHEA-COMP:10492"/>
        <dbReference type="ChEBI" id="CHEBI:15636"/>
        <dbReference type="ChEBI" id="CHEBI:28938"/>
        <dbReference type="ChEBI" id="CHEBI:57453"/>
        <dbReference type="ChEBI" id="CHEBI:83100"/>
        <dbReference type="ChEBI" id="CHEBI:83143"/>
        <dbReference type="EC" id="2.1.2.10"/>
    </reaction>
</comment>
<evidence type="ECO:0000256" key="5">
    <source>
        <dbReference type="ARBA" id="ARBA00031395"/>
    </source>
</evidence>
<organism evidence="9 10">
    <name type="scientific">Algimonas porphyrae</name>
    <dbReference type="NCBI Taxonomy" id="1128113"/>
    <lineage>
        <taxon>Bacteria</taxon>
        <taxon>Pseudomonadati</taxon>
        <taxon>Pseudomonadota</taxon>
        <taxon>Alphaproteobacteria</taxon>
        <taxon>Maricaulales</taxon>
        <taxon>Robiginitomaculaceae</taxon>
        <taxon>Algimonas</taxon>
    </lineage>
</organism>
<evidence type="ECO:0000256" key="4">
    <source>
        <dbReference type="ARBA" id="ARBA00022679"/>
    </source>
</evidence>
<evidence type="ECO:0000256" key="1">
    <source>
        <dbReference type="ARBA" id="ARBA00008609"/>
    </source>
</evidence>
<dbReference type="InterPro" id="IPR028896">
    <property type="entry name" value="GcvT/YgfZ/DmdA"/>
</dbReference>
<dbReference type="Proteomes" id="UP001161390">
    <property type="component" value="Unassembled WGS sequence"/>
</dbReference>
<dbReference type="Gene3D" id="3.30.1360.120">
    <property type="entry name" value="Probable tRNA modification gtpase trme, domain 1"/>
    <property type="match status" value="1"/>
</dbReference>
<dbReference type="PANTHER" id="PTHR43757:SF2">
    <property type="entry name" value="AMINOMETHYLTRANSFERASE, MITOCHONDRIAL"/>
    <property type="match status" value="1"/>
</dbReference>
<dbReference type="EMBL" id="BSNJ01000001">
    <property type="protein sequence ID" value="GLQ19731.1"/>
    <property type="molecule type" value="Genomic_DNA"/>
</dbReference>
<dbReference type="NCBIfam" id="NF001567">
    <property type="entry name" value="PRK00389.1"/>
    <property type="match status" value="1"/>
</dbReference>
<evidence type="ECO:0000259" key="8">
    <source>
        <dbReference type="Pfam" id="PF08669"/>
    </source>
</evidence>
<comment type="similarity">
    <text evidence="1">Belongs to the GcvT family.</text>
</comment>
<feature type="domain" description="Aminomethyltransferase C-terminal" evidence="8">
    <location>
        <begin position="296"/>
        <end position="374"/>
    </location>
</feature>
<reference evidence="9" key="2">
    <citation type="submission" date="2023-01" db="EMBL/GenBank/DDBJ databases">
        <title>Draft genome sequence of Algimonas porphyrae strain NBRC 108216.</title>
        <authorList>
            <person name="Sun Q."/>
            <person name="Mori K."/>
        </authorList>
    </citation>
    <scope>NUCLEOTIDE SEQUENCE</scope>
    <source>
        <strain evidence="9">NBRC 108216</strain>
    </source>
</reference>
<dbReference type="Gene3D" id="4.10.1250.10">
    <property type="entry name" value="Aminomethyltransferase fragment"/>
    <property type="match status" value="1"/>
</dbReference>
<evidence type="ECO:0000313" key="10">
    <source>
        <dbReference type="Proteomes" id="UP001161390"/>
    </source>
</evidence>